<keyword evidence="3" id="KW-1185">Reference proteome</keyword>
<protein>
    <submittedName>
        <fullName evidence="2">Uncharacterized protein</fullName>
    </submittedName>
</protein>
<dbReference type="Pfam" id="PF13604">
    <property type="entry name" value="AAA_30"/>
    <property type="match status" value="1"/>
</dbReference>
<organism evidence="2 3">
    <name type="scientific">Symbiodinium microadriaticum</name>
    <name type="common">Dinoflagellate</name>
    <name type="synonym">Zooxanthella microadriatica</name>
    <dbReference type="NCBI Taxonomy" id="2951"/>
    <lineage>
        <taxon>Eukaryota</taxon>
        <taxon>Sar</taxon>
        <taxon>Alveolata</taxon>
        <taxon>Dinophyceae</taxon>
        <taxon>Suessiales</taxon>
        <taxon>Symbiodiniaceae</taxon>
        <taxon>Symbiodinium</taxon>
    </lineage>
</organism>
<dbReference type="Gene3D" id="3.40.50.300">
    <property type="entry name" value="P-loop containing nucleotide triphosphate hydrolases"/>
    <property type="match status" value="1"/>
</dbReference>
<dbReference type="OrthoDB" id="432234at2759"/>
<evidence type="ECO:0000313" key="2">
    <source>
        <dbReference type="EMBL" id="OLP92629.1"/>
    </source>
</evidence>
<comment type="caution">
    <text evidence="2">The sequence shown here is derived from an EMBL/GenBank/DDBJ whole genome shotgun (WGS) entry which is preliminary data.</text>
</comment>
<gene>
    <name evidence="2" type="ORF">AK812_SmicGene25563</name>
</gene>
<accession>A0A1Q9DBV9</accession>
<dbReference type="OMA" id="HIGMRVT"/>
<dbReference type="InterPro" id="IPR051055">
    <property type="entry name" value="PIF1_helicase"/>
</dbReference>
<dbReference type="InterPro" id="IPR027417">
    <property type="entry name" value="P-loop_NTPase"/>
</dbReference>
<dbReference type="EMBL" id="LSRX01000613">
    <property type="protein sequence ID" value="OLP92629.1"/>
    <property type="molecule type" value="Genomic_DNA"/>
</dbReference>
<feature type="region of interest" description="Disordered" evidence="1">
    <location>
        <begin position="530"/>
        <end position="568"/>
    </location>
</feature>
<evidence type="ECO:0000256" key="1">
    <source>
        <dbReference type="SAM" id="MobiDB-lite"/>
    </source>
</evidence>
<dbReference type="SUPFAM" id="SSF52540">
    <property type="entry name" value="P-loop containing nucleoside triphosphate hydrolases"/>
    <property type="match status" value="2"/>
</dbReference>
<feature type="compositionally biased region" description="Basic and acidic residues" evidence="1">
    <location>
        <begin position="530"/>
        <end position="542"/>
    </location>
</feature>
<name>A0A1Q9DBV9_SYMMI</name>
<dbReference type="PANTHER" id="PTHR47642">
    <property type="entry name" value="ATP-DEPENDENT DNA HELICASE"/>
    <property type="match status" value="1"/>
</dbReference>
<dbReference type="Proteomes" id="UP000186817">
    <property type="component" value="Unassembled WGS sequence"/>
</dbReference>
<evidence type="ECO:0000313" key="3">
    <source>
        <dbReference type="Proteomes" id="UP000186817"/>
    </source>
</evidence>
<dbReference type="PANTHER" id="PTHR47642:SF5">
    <property type="entry name" value="ATP-DEPENDENT DNA HELICASE"/>
    <property type="match status" value="1"/>
</dbReference>
<sequence>MIADAYDLANEGWAAGDIVRRLERKHGALAYCGAMQDFWRLLRGEPLELRMAAVERRENEELTLGLLWRAADSLLHCRVAKGDGDFTVAEHIAMNPQARPGDVRILAAIGPGDNATFSLAEAGESVAVAEELRVTRDDVDWARSVKGKWHVPPPSHRQDLAARHVGGSHVPTKLLSSEDEFELSRRCARNARCKGLLTSALAFFAENDESILQAAQDRIRDFMGGAVLKGCMSRLRKLQQRGGTKAERARNAKEKAEERRRAAAVTRAEQWASCLSRRKAQMKFDDLDGEDYRQRSTSAARALKRKFPVAMSAPTTSWQSPLAAAFTRYACFHSWQMCPECQRMQPVKFRPALARAKARPAPLGRACRYCQKGIGYWAPSPADVPKPLRRLAQPVIEALRMFAVNIGRPERAYGGYHAHTAATRFSWEATSVEERLAALPKQHWRQGQKAFEYLVEATDNSYREFLQAHSSFLRRHQRDVASGDVDPSTPIPFLPMNFLETVGLECAVWPHLYWRTDMCETYIRSQDIRRRQRGEASHREATNIRGDSSASASAESDEDELENMMAEQAGGRQSAKASFLAKVFSSVIGYGADRELGQFVYDLWLWSSLGAAKHVSGTTLRGALASKSFSPAYWQTLHQGLVDCVAQIGFPHLFITIAPYEPSAPYHSWLEDELDKMLRTRTNLPAAETFHLAHLLLQTAEGLICGTNKQEGRVTHRWTDHILAAEQSGKTTVKEIFGRLEFQDGKRQRHVGPAQSYHGSGRAHLHLLVWLEDAAAVAWPTAVRADLPHDEPELHDLVEGSQLDWDDSAWPLREEPTEYDSEQGRLRLHHPADAKKAKVRAWMPDVLGSMCCHMDVQTGDGRNLLLQYASSYSAKFSDQFATSWLNEEASDYHLARRILSEYHPLEPEMWLQLAGQTFRQVVMTGVVRRINVKIPWKEVPDRQLQAYMDCTWRSEDMTYLDYLRRSNMKGAKRKNRRRVLVAAMTRSRMTDDFYGQWLVLNTPFRNVDELWDERAALVPEGYRMLALCLLKRPGLWRRPLHVQKELELAGFREGPMNNVLAMLDAHTTVIDAYLSGSLTLEEAPQPPQEHFAAPELGFQGRLEPEQAAVLGNIKEMVVWALRRRYPDEATAAALQEFLEQPESQRPRVAKPFCVLGPAGSGKSTSVEVAIRRAVEAGAHVGIACPTGMLASTYREKFPDLDVDTLHGMFLLHKDRHETWDCMANFDLVVIDEVGQLSQETFERILWLWDNADRRPALVFVGDFHQLQGMDGTRATDSARWQHVVKRHLHKMRRCRCEELKWKLELLRTAKPSKEQLHSMIRGHRAMPDRGPGYTQEPTDMDMEAMLMEWPDATFVTVTRQASAVLNELAVAALFRDEEATTIVHADYESNQENYDEFGQLRDCRPQELEIHIGMRVTLTRNINKAVGFVNGMSAEVVAVRGQTVVVRTKSGSILTVFPYTDDDIVIQGEPCRATYLPLRLGYATTLVKVQGATLSKAIFWLDKANIPAAGSVALSRVQHDADWKFIGHVTPHHFTPARGV</sequence>
<proteinExistence type="predicted"/>
<reference evidence="2 3" key="1">
    <citation type="submission" date="2016-02" db="EMBL/GenBank/DDBJ databases">
        <title>Genome analysis of coral dinoflagellate symbionts highlights evolutionary adaptations to a symbiotic lifestyle.</title>
        <authorList>
            <person name="Aranda M."/>
            <person name="Li Y."/>
            <person name="Liew Y.J."/>
            <person name="Baumgarten S."/>
            <person name="Simakov O."/>
            <person name="Wilson M."/>
            <person name="Piel J."/>
            <person name="Ashoor H."/>
            <person name="Bougouffa S."/>
            <person name="Bajic V.B."/>
            <person name="Ryu T."/>
            <person name="Ravasi T."/>
            <person name="Bayer T."/>
            <person name="Micklem G."/>
            <person name="Kim H."/>
            <person name="Bhak J."/>
            <person name="Lajeunesse T.C."/>
            <person name="Voolstra C.R."/>
        </authorList>
    </citation>
    <scope>NUCLEOTIDE SEQUENCE [LARGE SCALE GENOMIC DNA]</scope>
    <source>
        <strain evidence="2 3">CCMP2467</strain>
    </source>
</reference>